<keyword evidence="2" id="KW-1185">Reference proteome</keyword>
<dbReference type="EMBL" id="JAVDTH010000039">
    <property type="protein sequence ID" value="MDR6714979.1"/>
    <property type="molecule type" value="Genomic_DNA"/>
</dbReference>
<reference evidence="1" key="1">
    <citation type="submission" date="2023-07" db="EMBL/GenBank/DDBJ databases">
        <title>Sorghum-associated microbial communities from plants grown in Nebraska, USA.</title>
        <authorList>
            <person name="Schachtman D."/>
        </authorList>
    </citation>
    <scope>NUCLEOTIDE SEQUENCE</scope>
    <source>
        <strain evidence="1">BE56</strain>
    </source>
</reference>
<gene>
    <name evidence="1" type="ORF">J2W83_004616</name>
</gene>
<dbReference type="Proteomes" id="UP001259587">
    <property type="component" value="Unassembled WGS sequence"/>
</dbReference>
<evidence type="ECO:0000313" key="2">
    <source>
        <dbReference type="Proteomes" id="UP001259587"/>
    </source>
</evidence>
<sequence>MHENTEIRRVPKSFSCINNGINSSRFVVVPAGIAFFHVTDTLTGRVKGFRCRLQDAYELTDRLDHLPHSAARAQ</sequence>
<organism evidence="1 2">
    <name type="scientific">Pseudomonas hunanensis</name>
    <dbReference type="NCBI Taxonomy" id="1247546"/>
    <lineage>
        <taxon>Bacteria</taxon>
        <taxon>Pseudomonadati</taxon>
        <taxon>Pseudomonadota</taxon>
        <taxon>Gammaproteobacteria</taxon>
        <taxon>Pseudomonadales</taxon>
        <taxon>Pseudomonadaceae</taxon>
        <taxon>Pseudomonas</taxon>
    </lineage>
</organism>
<proteinExistence type="predicted"/>
<evidence type="ECO:0000313" key="1">
    <source>
        <dbReference type="EMBL" id="MDR6714979.1"/>
    </source>
</evidence>
<protein>
    <submittedName>
        <fullName evidence="1">Uncharacterized protein</fullName>
    </submittedName>
</protein>
<name>A0ACC6K962_9PSED</name>
<comment type="caution">
    <text evidence="1">The sequence shown here is derived from an EMBL/GenBank/DDBJ whole genome shotgun (WGS) entry which is preliminary data.</text>
</comment>
<accession>A0ACC6K962</accession>